<comment type="subunit">
    <text evidence="3">Homodimer.</text>
</comment>
<keyword evidence="3 4" id="KW-0346">Stress response</keyword>
<sequence>MMKDNENLENLENQEEGMENENANSNDNVDIEENIEDLKEEAQVSEEKKKEEDELKMFKKYKDENKKLTNELETLKDRLLRVSAEYENYRKRTTKEKEGIYTDACIDVLKEIVPNLDNLERALEANGNIEDMKKGVEMTLKGFRTALEKLGVEEIETKDGFDPNFHQAVMHVQDENLDENSVAEVFMKGYKRGDKVIRHSVVKVAN</sequence>
<evidence type="ECO:0000256" key="3">
    <source>
        <dbReference type="HAMAP-Rule" id="MF_01151"/>
    </source>
</evidence>
<dbReference type="NCBIfam" id="NF010738">
    <property type="entry name" value="PRK14140.1"/>
    <property type="match status" value="1"/>
</dbReference>
<dbReference type="Gene3D" id="3.90.20.20">
    <property type="match status" value="1"/>
</dbReference>
<dbReference type="PANTHER" id="PTHR21237:SF23">
    <property type="entry name" value="GRPE PROTEIN HOMOLOG, MITOCHONDRIAL"/>
    <property type="match status" value="1"/>
</dbReference>
<dbReference type="KEGG" id="cbv:U729_48"/>
<dbReference type="EMBL" id="CP006905">
    <property type="protein sequence ID" value="AIY83593.1"/>
    <property type="molecule type" value="Genomic_DNA"/>
</dbReference>
<evidence type="ECO:0000256" key="6">
    <source>
        <dbReference type="SAM" id="MobiDB-lite"/>
    </source>
</evidence>
<evidence type="ECO:0000256" key="1">
    <source>
        <dbReference type="ARBA" id="ARBA00009054"/>
    </source>
</evidence>
<dbReference type="Proteomes" id="UP000030635">
    <property type="component" value="Chromosome"/>
</dbReference>
<dbReference type="AlphaFoldDB" id="A0A0A7FVH6"/>
<dbReference type="PRINTS" id="PR00773">
    <property type="entry name" value="GRPEPROTEIN"/>
</dbReference>
<organism evidence="7 8">
    <name type="scientific">Clostridium baratii str. Sullivan</name>
    <dbReference type="NCBI Taxonomy" id="1415775"/>
    <lineage>
        <taxon>Bacteria</taxon>
        <taxon>Bacillati</taxon>
        <taxon>Bacillota</taxon>
        <taxon>Clostridia</taxon>
        <taxon>Eubacteriales</taxon>
        <taxon>Clostridiaceae</taxon>
        <taxon>Clostridium</taxon>
    </lineage>
</organism>
<dbReference type="CDD" id="cd00446">
    <property type="entry name" value="GrpE"/>
    <property type="match status" value="1"/>
</dbReference>
<evidence type="ECO:0000313" key="7">
    <source>
        <dbReference type="EMBL" id="AIY83593.1"/>
    </source>
</evidence>
<reference evidence="7 8" key="1">
    <citation type="journal article" date="2015" name="Infect. Genet. Evol.">
        <title>Genomic sequences of six botulinum neurotoxin-producing strains representing three clostridial species illustrate the mobility and diversity of botulinum neurotoxin genes.</title>
        <authorList>
            <person name="Smith T.J."/>
            <person name="Hill K.K."/>
            <person name="Xie G."/>
            <person name="Foley B.T."/>
            <person name="Williamson C.H."/>
            <person name="Foster J.T."/>
            <person name="Johnson S.L."/>
            <person name="Chertkov O."/>
            <person name="Teshima H."/>
            <person name="Gibbons H.S."/>
            <person name="Johnsky L.A."/>
            <person name="Karavis M.A."/>
            <person name="Smith L.A."/>
        </authorList>
    </citation>
    <scope>NUCLEOTIDE SEQUENCE [LARGE SCALE GENOMIC DNA]</scope>
    <source>
        <strain evidence="7">Sullivan</strain>
    </source>
</reference>
<dbReference type="GO" id="GO:0005737">
    <property type="term" value="C:cytoplasm"/>
    <property type="evidence" value="ECO:0007669"/>
    <property type="project" value="UniProtKB-SubCell"/>
</dbReference>
<feature type="region of interest" description="Disordered" evidence="6">
    <location>
        <begin position="1"/>
        <end position="53"/>
    </location>
</feature>
<dbReference type="NCBIfam" id="NF010757">
    <property type="entry name" value="PRK14160.1"/>
    <property type="match status" value="1"/>
</dbReference>
<keyword evidence="2 3" id="KW-0143">Chaperone</keyword>
<dbReference type="HOGENOM" id="CLU_057217_5_0_9"/>
<dbReference type="InterPro" id="IPR000740">
    <property type="entry name" value="GrpE"/>
</dbReference>
<feature type="compositionally biased region" description="Basic and acidic residues" evidence="6">
    <location>
        <begin position="36"/>
        <end position="53"/>
    </location>
</feature>
<accession>A0A0A7FVH6</accession>
<keyword evidence="8" id="KW-1185">Reference proteome</keyword>
<keyword evidence="3" id="KW-0963">Cytoplasm</keyword>
<dbReference type="SUPFAM" id="SSF58014">
    <property type="entry name" value="Coiled-coil domain of nucleotide exchange factor GrpE"/>
    <property type="match status" value="1"/>
</dbReference>
<dbReference type="InterPro" id="IPR009012">
    <property type="entry name" value="GrpE_head"/>
</dbReference>
<evidence type="ECO:0000313" key="8">
    <source>
        <dbReference type="Proteomes" id="UP000030635"/>
    </source>
</evidence>
<feature type="compositionally biased region" description="Acidic residues" evidence="6">
    <location>
        <begin position="7"/>
        <end position="19"/>
    </location>
</feature>
<proteinExistence type="inferred from homology"/>
<evidence type="ECO:0000256" key="4">
    <source>
        <dbReference type="RuleBase" id="RU000639"/>
    </source>
</evidence>
<dbReference type="SUPFAM" id="SSF51064">
    <property type="entry name" value="Head domain of nucleotide exchange factor GrpE"/>
    <property type="match status" value="1"/>
</dbReference>
<gene>
    <name evidence="3" type="primary">grpE</name>
    <name evidence="7" type="ORF">U729_48</name>
</gene>
<dbReference type="OrthoDB" id="9812586at2"/>
<dbReference type="GO" id="GO:0042803">
    <property type="term" value="F:protein homodimerization activity"/>
    <property type="evidence" value="ECO:0007669"/>
    <property type="project" value="InterPro"/>
</dbReference>
<dbReference type="GO" id="GO:0051082">
    <property type="term" value="F:unfolded protein binding"/>
    <property type="evidence" value="ECO:0007669"/>
    <property type="project" value="TreeGrafter"/>
</dbReference>
<name>A0A0A7FVH6_9CLOT</name>
<comment type="function">
    <text evidence="3 4">Participates actively in the response to hyperosmotic and heat shock by preventing the aggregation of stress-denatured proteins, in association with DnaK and GrpE. It is the nucleotide exchange factor for DnaK and may function as a thermosensor. Unfolded proteins bind initially to DnaJ; upon interaction with the DnaJ-bound protein, DnaK hydrolyzes its bound ATP, resulting in the formation of a stable complex. GrpE releases ADP from DnaK; ATP binding to DnaK triggers the release of the substrate protein, thus completing the reaction cycle. Several rounds of ATP-dependent interactions between DnaJ, DnaK and GrpE are required for fully efficient folding.</text>
</comment>
<evidence type="ECO:0000256" key="5">
    <source>
        <dbReference type="RuleBase" id="RU004478"/>
    </source>
</evidence>
<dbReference type="InterPro" id="IPR013805">
    <property type="entry name" value="GrpE_CC"/>
</dbReference>
<dbReference type="Gene3D" id="2.30.22.10">
    <property type="entry name" value="Head domain of nucleotide exchange factor GrpE"/>
    <property type="match status" value="1"/>
</dbReference>
<dbReference type="GO" id="GO:0006457">
    <property type="term" value="P:protein folding"/>
    <property type="evidence" value="ECO:0007669"/>
    <property type="project" value="InterPro"/>
</dbReference>
<comment type="similarity">
    <text evidence="1 3 5">Belongs to the GrpE family.</text>
</comment>
<comment type="subcellular location">
    <subcellularLocation>
        <location evidence="3">Cytoplasm</location>
    </subcellularLocation>
</comment>
<dbReference type="STRING" id="1561.NPD11_2932"/>
<evidence type="ECO:0000256" key="2">
    <source>
        <dbReference type="ARBA" id="ARBA00023186"/>
    </source>
</evidence>
<dbReference type="PROSITE" id="PS01071">
    <property type="entry name" value="GRPE"/>
    <property type="match status" value="1"/>
</dbReference>
<protein>
    <recommendedName>
        <fullName evidence="3 4">Protein GrpE</fullName>
    </recommendedName>
    <alternativeName>
        <fullName evidence="3">HSP-70 cofactor</fullName>
    </alternativeName>
</protein>
<dbReference type="HAMAP" id="MF_01151">
    <property type="entry name" value="GrpE"/>
    <property type="match status" value="1"/>
</dbReference>
<dbReference type="Pfam" id="PF01025">
    <property type="entry name" value="GrpE"/>
    <property type="match status" value="1"/>
</dbReference>
<dbReference type="GO" id="GO:0000774">
    <property type="term" value="F:adenyl-nucleotide exchange factor activity"/>
    <property type="evidence" value="ECO:0007669"/>
    <property type="project" value="InterPro"/>
</dbReference>
<dbReference type="PANTHER" id="PTHR21237">
    <property type="entry name" value="GRPE PROTEIN"/>
    <property type="match status" value="1"/>
</dbReference>
<dbReference type="GO" id="GO:0051087">
    <property type="term" value="F:protein-folding chaperone binding"/>
    <property type="evidence" value="ECO:0007669"/>
    <property type="project" value="InterPro"/>
</dbReference>
<dbReference type="eggNOG" id="COG0576">
    <property type="taxonomic scope" value="Bacteria"/>
</dbReference>